<comment type="similarity">
    <text evidence="1">Belongs to the histone deacetylase family.</text>
</comment>
<keyword evidence="4" id="KW-1185">Reference proteome</keyword>
<dbReference type="Pfam" id="PF00850">
    <property type="entry name" value="Hist_deacetyl"/>
    <property type="match status" value="1"/>
</dbReference>
<evidence type="ECO:0000313" key="4">
    <source>
        <dbReference type="Proteomes" id="UP000002417"/>
    </source>
</evidence>
<protein>
    <submittedName>
        <fullName evidence="3">Histone deacetylase superfamily</fullName>
    </submittedName>
</protein>
<dbReference type="InterPro" id="IPR000286">
    <property type="entry name" value="HDACs"/>
</dbReference>
<feature type="domain" description="Histone deacetylase" evidence="2">
    <location>
        <begin position="34"/>
        <end position="319"/>
    </location>
</feature>
<dbReference type="InterPro" id="IPR037138">
    <property type="entry name" value="His_deacetylse_dom_sf"/>
</dbReference>
<sequence>MHGQGARLRETPRLMHTLLVTHPAGLNHVTPPGHPERPDRLRALDRIFEQEKFTHLIRDLAPLGAREDIIRVHPGDFVDAMGEASPKDGLVRIDSDTVLSPGSWEAALRAVGGACYAVDEVLEGKVQNAFVAMRPPGHHCETRKPMGFCLLNQVAIAARHAQAKFGLGRVAIVDFDVHHGNGTQDIFWADDSVLYCSTHEMPLYPGTGAVSETGDANTIVNAPLRSGDDGAVFKEAMETRILPRISAFSPDLILISAGFDAHIRDPLASLRLVDTDFGWVTRRLMEVADATCQGRVVSVLEGGYDLEGLASSAAAHVCALMHG</sequence>
<evidence type="ECO:0000256" key="1">
    <source>
        <dbReference type="ARBA" id="ARBA00005947"/>
    </source>
</evidence>
<dbReference type="KEGG" id="xau:Xaut_1155"/>
<dbReference type="PhylomeDB" id="A7IEG1"/>
<dbReference type="PANTHER" id="PTHR10625:SF10">
    <property type="entry name" value="HISTONE DEACETYLASE HDAC1"/>
    <property type="match status" value="1"/>
</dbReference>
<name>A7IEG1_XANP2</name>
<reference evidence="3 4" key="1">
    <citation type="submission" date="2007-07" db="EMBL/GenBank/DDBJ databases">
        <title>Complete sequence of chromosome of Xanthobacter autotrophicus Py2.</title>
        <authorList>
            <consortium name="US DOE Joint Genome Institute"/>
            <person name="Copeland A."/>
            <person name="Lucas S."/>
            <person name="Lapidus A."/>
            <person name="Barry K."/>
            <person name="Glavina del Rio T."/>
            <person name="Hammon N."/>
            <person name="Israni S."/>
            <person name="Dalin E."/>
            <person name="Tice H."/>
            <person name="Pitluck S."/>
            <person name="Sims D."/>
            <person name="Brettin T."/>
            <person name="Bruce D."/>
            <person name="Detter J.C."/>
            <person name="Han C."/>
            <person name="Tapia R."/>
            <person name="Brainard J."/>
            <person name="Schmutz J."/>
            <person name="Larimer F."/>
            <person name="Land M."/>
            <person name="Hauser L."/>
            <person name="Kyrpides N."/>
            <person name="Kim E."/>
            <person name="Ensigns S.A."/>
            <person name="Richardson P."/>
        </authorList>
    </citation>
    <scope>NUCLEOTIDE SEQUENCE [LARGE SCALE GENOMIC DNA]</scope>
    <source>
        <strain evidence="4">ATCC BAA-1158 / Py2</strain>
    </source>
</reference>
<dbReference type="HOGENOM" id="CLU_007727_8_2_5"/>
<dbReference type="SUPFAM" id="SSF52768">
    <property type="entry name" value="Arginase/deacetylase"/>
    <property type="match status" value="1"/>
</dbReference>
<proteinExistence type="inferred from homology"/>
<evidence type="ECO:0000259" key="2">
    <source>
        <dbReference type="Pfam" id="PF00850"/>
    </source>
</evidence>
<organism evidence="3 4">
    <name type="scientific">Xanthobacter autotrophicus (strain ATCC BAA-1158 / Py2)</name>
    <dbReference type="NCBI Taxonomy" id="78245"/>
    <lineage>
        <taxon>Bacteria</taxon>
        <taxon>Pseudomonadati</taxon>
        <taxon>Pseudomonadota</taxon>
        <taxon>Alphaproteobacteria</taxon>
        <taxon>Hyphomicrobiales</taxon>
        <taxon>Xanthobacteraceae</taxon>
        <taxon>Xanthobacter</taxon>
    </lineage>
</organism>
<dbReference type="PRINTS" id="PR01270">
    <property type="entry name" value="HDASUPER"/>
</dbReference>
<dbReference type="Proteomes" id="UP000002417">
    <property type="component" value="Chromosome"/>
</dbReference>
<dbReference type="Gene3D" id="3.40.800.20">
    <property type="entry name" value="Histone deacetylase domain"/>
    <property type="match status" value="1"/>
</dbReference>
<dbReference type="EMBL" id="CP000781">
    <property type="protein sequence ID" value="ABS66404.1"/>
    <property type="molecule type" value="Genomic_DNA"/>
</dbReference>
<dbReference type="CDD" id="cd11599">
    <property type="entry name" value="HDAC_classII_2"/>
    <property type="match status" value="1"/>
</dbReference>
<evidence type="ECO:0000313" key="3">
    <source>
        <dbReference type="EMBL" id="ABS66404.1"/>
    </source>
</evidence>
<dbReference type="GO" id="GO:0004407">
    <property type="term" value="F:histone deacetylase activity"/>
    <property type="evidence" value="ECO:0007669"/>
    <property type="project" value="TreeGrafter"/>
</dbReference>
<dbReference type="PANTHER" id="PTHR10625">
    <property type="entry name" value="HISTONE DEACETYLASE HDAC1-RELATED"/>
    <property type="match status" value="1"/>
</dbReference>
<dbReference type="InterPro" id="IPR023801">
    <property type="entry name" value="His_deacetylse_dom"/>
</dbReference>
<accession>A7IEG1</accession>
<dbReference type="STRING" id="78245.Xaut_1155"/>
<dbReference type="GO" id="GO:0040029">
    <property type="term" value="P:epigenetic regulation of gene expression"/>
    <property type="evidence" value="ECO:0007669"/>
    <property type="project" value="TreeGrafter"/>
</dbReference>
<dbReference type="InterPro" id="IPR023696">
    <property type="entry name" value="Ureohydrolase_dom_sf"/>
</dbReference>
<dbReference type="eggNOG" id="COG0123">
    <property type="taxonomic scope" value="Bacteria"/>
</dbReference>
<dbReference type="AlphaFoldDB" id="A7IEG1"/>
<gene>
    <name evidence="3" type="ordered locus">Xaut_1155</name>
</gene>